<feature type="compositionally biased region" description="Basic and acidic residues" evidence="7">
    <location>
        <begin position="909"/>
        <end position="918"/>
    </location>
</feature>
<dbReference type="InterPro" id="IPR008271">
    <property type="entry name" value="Ser/Thr_kinase_AS"/>
</dbReference>
<evidence type="ECO:0000313" key="9">
    <source>
        <dbReference type="EMBL" id="CAD7698459.1"/>
    </source>
</evidence>
<dbReference type="InterPro" id="IPR017441">
    <property type="entry name" value="Protein_kinase_ATP_BS"/>
</dbReference>
<dbReference type="GO" id="GO:0005524">
    <property type="term" value="F:ATP binding"/>
    <property type="evidence" value="ECO:0007669"/>
    <property type="project" value="UniProtKB-UniRule"/>
</dbReference>
<dbReference type="Gene3D" id="3.30.200.20">
    <property type="entry name" value="Phosphorylase Kinase, domain 1"/>
    <property type="match status" value="2"/>
</dbReference>
<evidence type="ECO:0000313" key="10">
    <source>
        <dbReference type="Proteomes" id="UP000708148"/>
    </source>
</evidence>
<proteinExistence type="predicted"/>
<comment type="caution">
    <text evidence="9">The sequence shown here is derived from an EMBL/GenBank/DDBJ whole genome shotgun (WGS) entry which is preliminary data.</text>
</comment>
<sequence length="1397" mass="158195">MTWRGKDQAVVGIGLQETTVSEERRLSVGGSEVQYNNNIMRFLKHQLDKVQHLQRPPAASLEDCAEFDVQVAKGRRLLSKHTEFPDIRFFYTTKVACMAVERICSCLKDILEDWHMQHAVRIEDRIPYTEVVEDEHSLHNLLSYILRGRVNVMTEQRRAQWEAIRSDHYRRMGELMIDESELFLNERIAGGSMADVHRAEWRSAKVVVKKSAKGAELSVEILAELMREAYVHSSLNHPNIVHLHGLTASGWMVMEQANTSLWHWCHSRRELSWDITLRLLQQAADGLDYMHRHQPVLVHSDVKPSNFLIFGTQPDKLSLKISDFGVSFEERGTRRNTVRLGGGTPEYIAPEVSLDKPLTQSSDVFSFGVTMFEVVSRQRPYGGRVGNLHALFMRKNREELPCHLTVRDCPREMVELMRRCCAPEPSNRPTMEEVSHQLLQMPLNWAPVELPESASGGVSEWASKKLPENASEERIPVQEPKMEVQYNNNIIRFLKHQLDKVRNLHKPPNASPEDCAKLDFQVASAHMLITKHAKLLDVQHLYTSRVACDEVESMCRDLKNILEGWHMQGKVGIQDRIPNAEVMEDEQCLHNLLNFILRGRDCDVTEQQRAQWTDIRRDYDCWKGTLKIISESEVQLLEEIGAGGMGVVRKAEWLSTKVAVKKIEQGFELPVEKLVELIREGRVQSSLMHPNIVRLHGITASGWMVMELADTNLWNLCHSRQELPWSAILTLLVQSAKALDYLHCHKPVLVHSNVKPQNFLIFGTHPGTLLLKVSDIGVSFQERGTRGNAIRFGCGTPEYNAPETFLDLPLTQASDVFSFGVVMFEVVSGKRPYGGRTGNLASLYHKKSCGEPPCPVGHQDCPPEMVQLMKWCCAADPSGRPTMAEVIRQLQQLSPDWVPADEPTTEGTITRERRREVIESGSGSIGRSQQLEQDAAAVPKEEEEEMARGNAPEEQATASPIEEDAEDRHSRISIIEVQQQLMGLRYNSNILQFLKDQMENARGLALLDSLSEKASQQLDIALKQGDRLIRKHSDLFDVKRFYKIEDAAEAVLQVCGRMRDALVAHKSQIAYAVPQDCIDKDRRHLYAHLGYVLMGKHLGQEFENEVHFWDEWQSLRRWHEVQMRDLNVIVDSDVSVGQGTGQGGYGEVFAGQWRHVKVAVKKVKLVDARVELPMENFAEVFKEASTLASLNHPHIVRLYGITKSGWMIMELADGDLSTLWADTKLTWTTILDVLEQAAAGLEYVHRKQPPLVHGDIKDKNFLYIKNGDGKYVVKLADFGLTTEVRNWQTDTMRKPAVTPVWMAPELYAGEKPSLKSDVFSFGLVMYSVVTGCVPYGFGTNDLVIMSKKLSSELPCSVTECGAPSQLIDLMKRCVSLDPRNRPGMGEVADCLAKLAEK</sequence>
<feature type="domain" description="Protein kinase" evidence="8">
    <location>
        <begin position="182"/>
        <end position="439"/>
    </location>
</feature>
<evidence type="ECO:0000256" key="5">
    <source>
        <dbReference type="ARBA" id="ARBA00022840"/>
    </source>
</evidence>
<keyword evidence="2" id="KW-0808">Transferase</keyword>
<dbReference type="Pfam" id="PF07714">
    <property type="entry name" value="PK_Tyr_Ser-Thr"/>
    <property type="match status" value="1"/>
</dbReference>
<feature type="compositionally biased region" description="Polar residues" evidence="7">
    <location>
        <begin position="921"/>
        <end position="932"/>
    </location>
</feature>
<dbReference type="OrthoDB" id="1335080at2759"/>
<feature type="domain" description="Protein kinase" evidence="8">
    <location>
        <begin position="1134"/>
        <end position="1394"/>
    </location>
</feature>
<evidence type="ECO:0000256" key="4">
    <source>
        <dbReference type="ARBA" id="ARBA00022777"/>
    </source>
</evidence>
<keyword evidence="1" id="KW-0723">Serine/threonine-protein kinase</keyword>
<dbReference type="InterPro" id="IPR001245">
    <property type="entry name" value="Ser-Thr/Tyr_kinase_cat_dom"/>
</dbReference>
<evidence type="ECO:0000259" key="8">
    <source>
        <dbReference type="PROSITE" id="PS50011"/>
    </source>
</evidence>
<dbReference type="Gene3D" id="1.10.510.10">
    <property type="entry name" value="Transferase(Phosphotransferase) domain 1"/>
    <property type="match status" value="3"/>
</dbReference>
<dbReference type="PROSITE" id="PS50011">
    <property type="entry name" value="PROTEIN_KINASE_DOM"/>
    <property type="match status" value="3"/>
</dbReference>
<feature type="binding site" evidence="6">
    <location>
        <position position="662"/>
    </location>
    <ligand>
        <name>ATP</name>
        <dbReference type="ChEBI" id="CHEBI:30616"/>
    </ligand>
</feature>
<reference evidence="9" key="1">
    <citation type="submission" date="2020-12" db="EMBL/GenBank/DDBJ databases">
        <authorList>
            <person name="Iha C."/>
        </authorList>
    </citation>
    <scope>NUCLEOTIDE SEQUENCE</scope>
</reference>
<dbReference type="Proteomes" id="UP000708148">
    <property type="component" value="Unassembled WGS sequence"/>
</dbReference>
<dbReference type="PANTHER" id="PTHR44329">
    <property type="entry name" value="SERINE/THREONINE-PROTEIN KINASE TNNI3K-RELATED"/>
    <property type="match status" value="1"/>
</dbReference>
<keyword evidence="3 6" id="KW-0547">Nucleotide-binding</keyword>
<dbReference type="InterPro" id="IPR011009">
    <property type="entry name" value="Kinase-like_dom_sf"/>
</dbReference>
<dbReference type="PANTHER" id="PTHR44329:SF288">
    <property type="entry name" value="MITOGEN-ACTIVATED PROTEIN KINASE KINASE KINASE 20"/>
    <property type="match status" value="1"/>
</dbReference>
<dbReference type="InterPro" id="IPR000719">
    <property type="entry name" value="Prot_kinase_dom"/>
</dbReference>
<dbReference type="EMBL" id="CAJHUC010000834">
    <property type="protein sequence ID" value="CAD7698459.1"/>
    <property type="molecule type" value="Genomic_DNA"/>
</dbReference>
<keyword evidence="5 6" id="KW-0067">ATP-binding</keyword>
<evidence type="ECO:0000256" key="2">
    <source>
        <dbReference type="ARBA" id="ARBA00022679"/>
    </source>
</evidence>
<protein>
    <recommendedName>
        <fullName evidence="8">Protein kinase domain-containing protein</fullName>
    </recommendedName>
</protein>
<dbReference type="PROSITE" id="PS00107">
    <property type="entry name" value="PROTEIN_KINASE_ATP"/>
    <property type="match status" value="1"/>
</dbReference>
<dbReference type="GO" id="GO:0004674">
    <property type="term" value="F:protein serine/threonine kinase activity"/>
    <property type="evidence" value="ECO:0007669"/>
    <property type="project" value="UniProtKB-KW"/>
</dbReference>
<dbReference type="Pfam" id="PF00069">
    <property type="entry name" value="Pkinase"/>
    <property type="match status" value="2"/>
</dbReference>
<dbReference type="SUPFAM" id="SSF56112">
    <property type="entry name" value="Protein kinase-like (PK-like)"/>
    <property type="match status" value="3"/>
</dbReference>
<dbReference type="InterPro" id="IPR051681">
    <property type="entry name" value="Ser/Thr_Kinases-Pseudokinases"/>
</dbReference>
<accession>A0A8S1IXK0</accession>
<organism evidence="9 10">
    <name type="scientific">Ostreobium quekettii</name>
    <dbReference type="NCBI Taxonomy" id="121088"/>
    <lineage>
        <taxon>Eukaryota</taxon>
        <taxon>Viridiplantae</taxon>
        <taxon>Chlorophyta</taxon>
        <taxon>core chlorophytes</taxon>
        <taxon>Ulvophyceae</taxon>
        <taxon>TCBD clade</taxon>
        <taxon>Bryopsidales</taxon>
        <taxon>Ostreobineae</taxon>
        <taxon>Ostreobiaceae</taxon>
        <taxon>Ostreobium</taxon>
    </lineage>
</organism>
<gene>
    <name evidence="9" type="ORF">OSTQU699_LOCUS3820</name>
</gene>
<feature type="domain" description="Protein kinase" evidence="8">
    <location>
        <begin position="634"/>
        <end position="898"/>
    </location>
</feature>
<dbReference type="SMART" id="SM00220">
    <property type="entry name" value="S_TKc"/>
    <property type="match status" value="3"/>
</dbReference>
<evidence type="ECO:0000256" key="3">
    <source>
        <dbReference type="ARBA" id="ARBA00022741"/>
    </source>
</evidence>
<evidence type="ECO:0000256" key="7">
    <source>
        <dbReference type="SAM" id="MobiDB-lite"/>
    </source>
</evidence>
<evidence type="ECO:0000256" key="6">
    <source>
        <dbReference type="PROSITE-ProRule" id="PRU10141"/>
    </source>
</evidence>
<dbReference type="PROSITE" id="PS00108">
    <property type="entry name" value="PROTEIN_KINASE_ST"/>
    <property type="match status" value="2"/>
</dbReference>
<feature type="region of interest" description="Disordered" evidence="7">
    <location>
        <begin position="897"/>
        <end position="969"/>
    </location>
</feature>
<name>A0A8S1IXK0_9CHLO</name>
<keyword evidence="4" id="KW-0418">Kinase</keyword>
<keyword evidence="10" id="KW-1185">Reference proteome</keyword>
<evidence type="ECO:0000256" key="1">
    <source>
        <dbReference type="ARBA" id="ARBA00022527"/>
    </source>
</evidence>